<dbReference type="NCBIfam" id="NF011984">
    <property type="entry name" value="PRK15446.1-5"/>
    <property type="match status" value="1"/>
</dbReference>
<dbReference type="Pfam" id="PF01979">
    <property type="entry name" value="Amidohydro_1"/>
    <property type="match status" value="1"/>
</dbReference>
<dbReference type="SUPFAM" id="SSF51556">
    <property type="entry name" value="Metallo-dependent hydrolases"/>
    <property type="match status" value="1"/>
</dbReference>
<dbReference type="SUPFAM" id="SSF51338">
    <property type="entry name" value="Composite domain of metallo-dependent hydrolases"/>
    <property type="match status" value="1"/>
</dbReference>
<dbReference type="NCBIfam" id="NF011981">
    <property type="entry name" value="PRK15446.1-2"/>
    <property type="match status" value="1"/>
</dbReference>
<dbReference type="OrthoDB" id="9785413at2"/>
<reference evidence="2 3" key="1">
    <citation type="submission" date="2018-09" db="EMBL/GenBank/DDBJ databases">
        <authorList>
            <person name="Zhu H."/>
        </authorList>
    </citation>
    <scope>NUCLEOTIDE SEQUENCE [LARGE SCALE GENOMIC DNA]</scope>
    <source>
        <strain evidence="2 3">K1W22B-8</strain>
    </source>
</reference>
<dbReference type="RefSeq" id="WP_119777223.1">
    <property type="nucleotide sequence ID" value="NZ_QYUK01000011.1"/>
</dbReference>
<dbReference type="EC" id="3.6.1.63" evidence="2"/>
<feature type="domain" description="Amidohydrolase-related" evidence="1">
    <location>
        <begin position="229"/>
        <end position="360"/>
    </location>
</feature>
<dbReference type="PANTHER" id="PTHR43135:SF3">
    <property type="entry name" value="ALPHA-D-RIBOSE 1-METHYLPHOSPHONATE 5-TRIPHOSPHATE DIPHOSPHATASE"/>
    <property type="match status" value="1"/>
</dbReference>
<evidence type="ECO:0000313" key="2">
    <source>
        <dbReference type="EMBL" id="RJF86578.1"/>
    </source>
</evidence>
<keyword evidence="2" id="KW-0378">Hydrolase</keyword>
<dbReference type="NCBIfam" id="NF011990">
    <property type="entry name" value="PRK15446.2-6"/>
    <property type="match status" value="1"/>
</dbReference>
<dbReference type="Gene3D" id="2.30.40.10">
    <property type="entry name" value="Urease, subunit C, domain 1"/>
    <property type="match status" value="2"/>
</dbReference>
<proteinExistence type="predicted"/>
<organism evidence="2 3">
    <name type="scientific">Oleomonas cavernae</name>
    <dbReference type="NCBI Taxonomy" id="2320859"/>
    <lineage>
        <taxon>Bacteria</taxon>
        <taxon>Pseudomonadati</taxon>
        <taxon>Pseudomonadota</taxon>
        <taxon>Alphaproteobacteria</taxon>
        <taxon>Acetobacterales</taxon>
        <taxon>Acetobacteraceae</taxon>
        <taxon>Oleomonas</taxon>
    </lineage>
</organism>
<keyword evidence="3" id="KW-1185">Reference proteome</keyword>
<evidence type="ECO:0000259" key="1">
    <source>
        <dbReference type="Pfam" id="PF01979"/>
    </source>
</evidence>
<name>A0A418W9B0_9PROT</name>
<dbReference type="InterPro" id="IPR012696">
    <property type="entry name" value="PhnM"/>
</dbReference>
<dbReference type="PIRSF" id="PIRSF038971">
    <property type="entry name" value="PhnM"/>
    <property type="match status" value="1"/>
</dbReference>
<comment type="caution">
    <text evidence="2">The sequence shown here is derived from an EMBL/GenBank/DDBJ whole genome shotgun (WGS) entry which is preliminary data.</text>
</comment>
<dbReference type="Proteomes" id="UP000284605">
    <property type="component" value="Unassembled WGS sequence"/>
</dbReference>
<dbReference type="InterPro" id="IPR032466">
    <property type="entry name" value="Metal_Hydrolase"/>
</dbReference>
<dbReference type="NCBIfam" id="TIGR02318">
    <property type="entry name" value="phosphono_phnM"/>
    <property type="match status" value="1"/>
</dbReference>
<dbReference type="NCBIfam" id="NF011987">
    <property type="entry name" value="PRK15446.2-3"/>
    <property type="match status" value="1"/>
</dbReference>
<dbReference type="EMBL" id="QYUK01000011">
    <property type="protein sequence ID" value="RJF86578.1"/>
    <property type="molecule type" value="Genomic_DNA"/>
</dbReference>
<accession>A0A418W9B0</accession>
<sequence>MSGELILTNARVVTPVCVIEAGTVVVRDGRITAVETGISGLSSAVDLDGDYLLPGLVDLHTDNLEKHMMPRVKVPWPATAAIVAHDRQVLAAGITTVLDSLAVGDVWPDGDRVKTFSQAVEAWDNARRGAVFKARHALHLRCEIGHEGVVRLFSTLVDDEDLRLVSVMDHTPGQRQFVDASKYRQQYPQLSDAEFDAYVEKRRAIRDRLGPAHRAEIIALSKARNVPVASHDDRTPQEVEEALAEGITLSEFPTTIEAATAAHGHGMGVIGGAPNVVRGGSHSGNVSVADLARAGVLDVMASDYVPASMLMAAFALHDELGLDLAAAVATVSATPAAAIGLDDLGAIAVGHRADLLHVARHGHLPVVELVWRDGVRVM</sequence>
<protein>
    <submittedName>
        <fullName evidence="2">Alpha-D-ribose 1-methylphosphonate 5-triphosphate diphosphatase</fullName>
        <ecNumber evidence="2">3.6.1.63</ecNumber>
    </submittedName>
</protein>
<dbReference type="InterPro" id="IPR011059">
    <property type="entry name" value="Metal-dep_hydrolase_composite"/>
</dbReference>
<gene>
    <name evidence="2" type="ORF">D3874_05710</name>
</gene>
<dbReference type="InterPro" id="IPR051781">
    <property type="entry name" value="Metallo-dep_Hydrolase"/>
</dbReference>
<dbReference type="InterPro" id="IPR006680">
    <property type="entry name" value="Amidohydro-rel"/>
</dbReference>
<dbReference type="GO" id="GO:0019700">
    <property type="term" value="P:organic phosphonate catabolic process"/>
    <property type="evidence" value="ECO:0007669"/>
    <property type="project" value="InterPro"/>
</dbReference>
<dbReference type="PANTHER" id="PTHR43135">
    <property type="entry name" value="ALPHA-D-RIBOSE 1-METHYLPHOSPHONATE 5-TRIPHOSPHATE DIPHOSPHATASE"/>
    <property type="match status" value="1"/>
</dbReference>
<dbReference type="GO" id="GO:0016810">
    <property type="term" value="F:hydrolase activity, acting on carbon-nitrogen (but not peptide) bonds"/>
    <property type="evidence" value="ECO:0007669"/>
    <property type="project" value="InterPro"/>
</dbReference>
<evidence type="ECO:0000313" key="3">
    <source>
        <dbReference type="Proteomes" id="UP000284605"/>
    </source>
</evidence>
<dbReference type="Gene3D" id="3.20.20.140">
    <property type="entry name" value="Metal-dependent hydrolases"/>
    <property type="match status" value="2"/>
</dbReference>
<dbReference type="AlphaFoldDB" id="A0A418W9B0"/>